<evidence type="ECO:0000313" key="2">
    <source>
        <dbReference type="EMBL" id="GCE63451.1"/>
    </source>
</evidence>
<dbReference type="EMBL" id="BIMN01000002">
    <property type="protein sequence ID" value="GCE63451.1"/>
    <property type="molecule type" value="Genomic_DNA"/>
</dbReference>
<feature type="coiled-coil region" evidence="1">
    <location>
        <begin position="232"/>
        <end position="294"/>
    </location>
</feature>
<protein>
    <submittedName>
        <fullName evidence="2">Uncharacterized protein</fullName>
    </submittedName>
</protein>
<evidence type="ECO:0000256" key="1">
    <source>
        <dbReference type="SAM" id="Coils"/>
    </source>
</evidence>
<proteinExistence type="predicted"/>
<dbReference type="Proteomes" id="UP000324831">
    <property type="component" value="Unassembled WGS sequence"/>
</dbReference>
<keyword evidence="1" id="KW-0175">Coiled coil</keyword>
<accession>A0A478FPU5</accession>
<organism evidence="2 3">
    <name type="scientific">Candidatus Mycoplasma haematohominis</name>
    <dbReference type="NCBI Taxonomy" id="1494318"/>
    <lineage>
        <taxon>Bacteria</taxon>
        <taxon>Bacillati</taxon>
        <taxon>Mycoplasmatota</taxon>
        <taxon>Mollicutes</taxon>
        <taxon>Mycoplasmataceae</taxon>
        <taxon>Mycoplasma</taxon>
    </lineage>
</organism>
<name>A0A478FPU5_9MOLU</name>
<reference evidence="2 3" key="1">
    <citation type="submission" date="2019-01" db="EMBL/GenBank/DDBJ databases">
        <title>Draft genome sequences of Candidatus Mycoplasma haemohominis SWG34-3 identified from a patient with pyrexia, anemia and liver dysfunction.</title>
        <authorList>
            <person name="Sekizuka T."/>
            <person name="Hattori N."/>
            <person name="Katano H."/>
            <person name="Takuma T."/>
            <person name="Ito T."/>
            <person name="Arai N."/>
            <person name="Yanai R."/>
            <person name="Ishii S."/>
            <person name="Miura Y."/>
            <person name="Tokunaga T."/>
            <person name="Watanabe H."/>
            <person name="Nomura N."/>
            <person name="Eguchi J."/>
            <person name="Arai T."/>
            <person name="Hasegawa H."/>
            <person name="Nakamaki T."/>
            <person name="Wakita T."/>
            <person name="Niki Y."/>
            <person name="Kuroda M."/>
        </authorList>
    </citation>
    <scope>NUCLEOTIDE SEQUENCE [LARGE SCALE GENOMIC DNA]</scope>
    <source>
        <strain evidence="2">SWG34-3</strain>
    </source>
</reference>
<dbReference type="AlphaFoldDB" id="A0A478FPU5"/>
<gene>
    <name evidence="2" type="ORF">MHSWG343_04480</name>
</gene>
<evidence type="ECO:0000313" key="3">
    <source>
        <dbReference type="Proteomes" id="UP000324831"/>
    </source>
</evidence>
<dbReference type="Gene3D" id="1.20.5.340">
    <property type="match status" value="1"/>
</dbReference>
<comment type="caution">
    <text evidence="2">The sequence shown here is derived from an EMBL/GenBank/DDBJ whole genome shotgun (WGS) entry which is preliminary data.</text>
</comment>
<sequence length="313" mass="34503">MSYLLTVPFTSSTLSLPLKGGLSVGLLGVSSVTAGISTWQNQNVSIDDEVKQVFNDTIPTFLKENLWDGGKSIFDSYGSWKDALQDGIISTENPLLKTMGEWGKTIKGGVASVGSSTASSSSSDAVLKIAEEINYYIFKLGEISKQSIEFLPTVIIDTITETALGKELEAVTLGYNKIKKIAEDSGFKDFGAALQGVADTFKEEIEGLTRKQANAIFQIFREAETNNINKFLNDIKNNAEKVKKETDNYKGKLEKILKHVFIGEEKLKKLQETIKTLTNSVEKIKGKIENITDAMITMFKDQLQRLENSMSAE</sequence>